<gene>
    <name evidence="2" type="ORF">BCR44DRAFT_1445467</name>
</gene>
<accession>A0A1Y2H8F1</accession>
<dbReference type="OrthoDB" id="426293at2759"/>
<evidence type="ECO:0000313" key="3">
    <source>
        <dbReference type="Proteomes" id="UP000193411"/>
    </source>
</evidence>
<dbReference type="EMBL" id="MCFL01000092">
    <property type="protein sequence ID" value="ORZ30274.1"/>
    <property type="molecule type" value="Genomic_DNA"/>
</dbReference>
<feature type="compositionally biased region" description="Pro residues" evidence="1">
    <location>
        <begin position="17"/>
        <end position="29"/>
    </location>
</feature>
<proteinExistence type="predicted"/>
<dbReference type="Proteomes" id="UP000193411">
    <property type="component" value="Unassembled WGS sequence"/>
</dbReference>
<sequence length="597" mass="67461">MNTLSSDMLPTLAQPPLVAPPPSTPPPPQLPHELTQLILILAAHSLVICPTSGSPLDFPDPHLLTHLALVSPDNYTALQQFIFLNVPWCSLHDAGRRGDLALMRWWLDRSGVRISQSGIARALFEASQAGHVHVLDSFKSAYPDMEVDPRHVRHILRAATSADQPAVIEWWIKQSGFDLASIPKQSTAWQEYVYDAFAANSLPLVKLWAGELPVDQVFGPTKTIQLPANAYAAVSVGCEKDCSVLQWIHDHVQDFGADLVSVTDWGSPRISLRYLAHAGLLTLLQWFLEKCRIHSVPEEKVFTHEVLRAAVDGEQVAVLQWWIDSGLPLHVPDSWSVDSVTCPATLTWIASSGVPFHSTEAAVDTADSVAVLDWWLAHSGSSKLKYTDLAMDRASAEGRVDLLDWWVKSGCELKYSSQSFDLAAESGHLDVLEWWLASDLEFEIHTPLTLATRGNHLDVMDWLWEHELYNKGAEEELAVFESISCRNLDALRWWEARAWPTDPHVIDCIGRKLYDDEFEGGPGEVQEYGLKWWFCHSKMLDEDTKGRLTLEWQDWEIRQQGYYMEVSDEDDEQSEKVERWWVDVEEEIPFLDFGKAK</sequence>
<organism evidence="2 3">
    <name type="scientific">Catenaria anguillulae PL171</name>
    <dbReference type="NCBI Taxonomy" id="765915"/>
    <lineage>
        <taxon>Eukaryota</taxon>
        <taxon>Fungi</taxon>
        <taxon>Fungi incertae sedis</taxon>
        <taxon>Blastocladiomycota</taxon>
        <taxon>Blastocladiomycetes</taxon>
        <taxon>Blastocladiales</taxon>
        <taxon>Catenariaceae</taxon>
        <taxon>Catenaria</taxon>
    </lineage>
</organism>
<reference evidence="2 3" key="1">
    <citation type="submission" date="2016-07" db="EMBL/GenBank/DDBJ databases">
        <title>Pervasive Adenine N6-methylation of Active Genes in Fungi.</title>
        <authorList>
            <consortium name="DOE Joint Genome Institute"/>
            <person name="Mondo S.J."/>
            <person name="Dannebaum R.O."/>
            <person name="Kuo R.C."/>
            <person name="Labutti K."/>
            <person name="Haridas S."/>
            <person name="Kuo A."/>
            <person name="Salamov A."/>
            <person name="Ahrendt S.R."/>
            <person name="Lipzen A."/>
            <person name="Sullivan W."/>
            <person name="Andreopoulos W.B."/>
            <person name="Clum A."/>
            <person name="Lindquist E."/>
            <person name="Daum C."/>
            <person name="Ramamoorthy G.K."/>
            <person name="Gryganskyi A."/>
            <person name="Culley D."/>
            <person name="Magnuson J.K."/>
            <person name="James T.Y."/>
            <person name="O'Malley M.A."/>
            <person name="Stajich J.E."/>
            <person name="Spatafora J.W."/>
            <person name="Visel A."/>
            <person name="Grigoriev I.V."/>
        </authorList>
    </citation>
    <scope>NUCLEOTIDE SEQUENCE [LARGE SCALE GENOMIC DNA]</scope>
    <source>
        <strain evidence="2 3">PL171</strain>
    </source>
</reference>
<protein>
    <recommendedName>
        <fullName evidence="4">Ankyrin repeat-containing domain protein</fullName>
    </recommendedName>
</protein>
<comment type="caution">
    <text evidence="2">The sequence shown here is derived from an EMBL/GenBank/DDBJ whole genome shotgun (WGS) entry which is preliminary data.</text>
</comment>
<feature type="region of interest" description="Disordered" evidence="1">
    <location>
        <begin position="1"/>
        <end position="29"/>
    </location>
</feature>
<evidence type="ECO:0008006" key="4">
    <source>
        <dbReference type="Google" id="ProtNLM"/>
    </source>
</evidence>
<dbReference type="SUPFAM" id="SSF48403">
    <property type="entry name" value="Ankyrin repeat"/>
    <property type="match status" value="1"/>
</dbReference>
<evidence type="ECO:0000313" key="2">
    <source>
        <dbReference type="EMBL" id="ORZ30274.1"/>
    </source>
</evidence>
<dbReference type="PANTHER" id="PTHR46586:SF3">
    <property type="entry name" value="ANKYRIN REPEAT-CONTAINING PROTEIN"/>
    <property type="match status" value="1"/>
</dbReference>
<dbReference type="AlphaFoldDB" id="A0A1Y2H8F1"/>
<evidence type="ECO:0000256" key="1">
    <source>
        <dbReference type="SAM" id="MobiDB-lite"/>
    </source>
</evidence>
<dbReference type="PANTHER" id="PTHR46586">
    <property type="entry name" value="ANKYRIN REPEAT-CONTAINING PROTEIN"/>
    <property type="match status" value="1"/>
</dbReference>
<dbReference type="InterPro" id="IPR036770">
    <property type="entry name" value="Ankyrin_rpt-contain_sf"/>
</dbReference>
<dbReference type="SUPFAM" id="SSF140860">
    <property type="entry name" value="Pseudo ankyrin repeat-like"/>
    <property type="match status" value="1"/>
</dbReference>
<keyword evidence="3" id="KW-1185">Reference proteome</keyword>
<dbReference type="InterPro" id="IPR052050">
    <property type="entry name" value="SecEffector_AnkRepeat"/>
</dbReference>
<dbReference type="Gene3D" id="1.25.40.20">
    <property type="entry name" value="Ankyrin repeat-containing domain"/>
    <property type="match status" value="1"/>
</dbReference>
<name>A0A1Y2H8F1_9FUNG</name>